<reference evidence="2" key="1">
    <citation type="submission" date="2015-11" db="EMBL/GenBank/DDBJ databases">
        <title>Complete genome sequence of a polyethylene glycol-degrading strain Sphingopyxis terrae strain 203-1 (NBRC 15098).</title>
        <authorList>
            <person name="Yoshiyuki O."/>
            <person name="Shouta N."/>
            <person name="Nagata Y."/>
            <person name="Numata M."/>
            <person name="Tsuchikane K."/>
            <person name="Hosoyama A."/>
            <person name="Yamazoe A."/>
            <person name="Tsuda M."/>
            <person name="Fujita N."/>
            <person name="Kawai F."/>
        </authorList>
    </citation>
    <scope>NUCLEOTIDE SEQUENCE [LARGE SCALE GENOMIC DNA]</scope>
    <source>
        <strain evidence="2">203-1</strain>
    </source>
</reference>
<evidence type="ECO:0000313" key="2">
    <source>
        <dbReference type="Proteomes" id="UP000076234"/>
    </source>
</evidence>
<proteinExistence type="predicted"/>
<dbReference type="KEGG" id="ster:AOA14_07400"/>
<organism evidence="1 2">
    <name type="scientific">Sphingopyxis terrae subsp. terrae NBRC 15098</name>
    <dbReference type="NCBI Taxonomy" id="1219058"/>
    <lineage>
        <taxon>Bacteria</taxon>
        <taxon>Pseudomonadati</taxon>
        <taxon>Pseudomonadota</taxon>
        <taxon>Alphaproteobacteria</taxon>
        <taxon>Sphingomonadales</taxon>
        <taxon>Sphingomonadaceae</taxon>
        <taxon>Sphingopyxis</taxon>
    </lineage>
</organism>
<evidence type="ECO:0000313" key="1">
    <source>
        <dbReference type="EMBL" id="AMU94431.1"/>
    </source>
</evidence>
<dbReference type="RefSeq" id="WP_062901318.1">
    <property type="nucleotide sequence ID" value="NZ_CP013342.1"/>
</dbReference>
<dbReference type="EMBL" id="CP013342">
    <property type="protein sequence ID" value="AMU94431.1"/>
    <property type="molecule type" value="Genomic_DNA"/>
</dbReference>
<gene>
    <name evidence="1" type="ORF">AOA14_07400</name>
</gene>
<dbReference type="AlphaFoldDB" id="A0A142VXH8"/>
<accession>A0A142VXH8</accession>
<protein>
    <submittedName>
        <fullName evidence="1">Uncharacterized protein</fullName>
    </submittedName>
</protein>
<dbReference type="Proteomes" id="UP000076234">
    <property type="component" value="Chromosome"/>
</dbReference>
<name>A0A142VXH8_9SPHN</name>
<dbReference type="STRING" id="1219058.AOA14_07400"/>
<sequence>MPGVERGRGRPAIIVNDLVSSGSPLIAFAARRRDAGIAPSRAADSVSARLAAIPFVPVLGDAARALGWMDGAR</sequence>
<reference evidence="1 2" key="2">
    <citation type="journal article" date="2016" name="Genome Announc.">
        <title>Complete Genome Sequence of Sphingopyxis terrae Strain 203-1 (NBRC 111660), a Polyethylene Glycol Degrader.</title>
        <authorList>
            <person name="Ohtsubo Y."/>
            <person name="Nonoyama S."/>
            <person name="Nagata Y."/>
            <person name="Numata M."/>
            <person name="Tsuchikane K."/>
            <person name="Hosoyama A."/>
            <person name="Yamazoe A."/>
            <person name="Tsuda M."/>
            <person name="Fujita N."/>
            <person name="Kawai F."/>
        </authorList>
    </citation>
    <scope>NUCLEOTIDE SEQUENCE [LARGE SCALE GENOMIC DNA]</scope>
    <source>
        <strain evidence="1 2">203-1</strain>
    </source>
</reference>